<keyword evidence="4 8" id="KW-0863">Zinc-finger</keyword>
<evidence type="ECO:0000256" key="6">
    <source>
        <dbReference type="ARBA" id="ARBA00022845"/>
    </source>
</evidence>
<keyword evidence="6 8" id="KW-0810">Translation regulation</keyword>
<dbReference type="eggNOG" id="KOG4602">
    <property type="taxonomic scope" value="Eukaryota"/>
</dbReference>
<keyword evidence="11" id="KW-1185">Reference proteome</keyword>
<keyword evidence="2" id="KW-0963">Cytoplasm</keyword>
<dbReference type="GeneID" id="141455832"/>
<dbReference type="RefSeq" id="XP_073987355.1">
    <property type="nucleotide sequence ID" value="XM_074131254.1"/>
</dbReference>
<dbReference type="AlphaFoldDB" id="T1HFV5"/>
<evidence type="ECO:0000256" key="9">
    <source>
        <dbReference type="SAM" id="MobiDB-lite"/>
    </source>
</evidence>
<evidence type="ECO:0000256" key="3">
    <source>
        <dbReference type="ARBA" id="ARBA00022723"/>
    </source>
</evidence>
<dbReference type="InterPro" id="IPR038129">
    <property type="entry name" value="Nanos_sf"/>
</dbReference>
<dbReference type="GO" id="GO:0005737">
    <property type="term" value="C:cytoplasm"/>
    <property type="evidence" value="ECO:0007669"/>
    <property type="project" value="UniProtKB-SubCell"/>
</dbReference>
<dbReference type="EMBL" id="ACPB03001436">
    <property type="status" value="NOT_ANNOTATED_CDS"/>
    <property type="molecule type" value="Genomic_DNA"/>
</dbReference>
<evidence type="ECO:0000256" key="4">
    <source>
        <dbReference type="ARBA" id="ARBA00022771"/>
    </source>
</evidence>
<accession>T1HFV5</accession>
<dbReference type="Pfam" id="PF05741">
    <property type="entry name" value="zf-nanos"/>
    <property type="match status" value="1"/>
</dbReference>
<proteinExistence type="inferred from homology"/>
<evidence type="ECO:0000256" key="7">
    <source>
        <dbReference type="ARBA" id="ARBA00022884"/>
    </source>
</evidence>
<keyword evidence="7 8" id="KW-0694">RNA-binding</keyword>
<dbReference type="RefSeq" id="XP_073987358.1">
    <property type="nucleotide sequence ID" value="XM_074131257.1"/>
</dbReference>
<dbReference type="VEuPathDB" id="VectorBase:RPRC002927"/>
<dbReference type="Proteomes" id="UP000015103">
    <property type="component" value="Unassembled WGS sequence"/>
</dbReference>
<dbReference type="GO" id="GO:0006417">
    <property type="term" value="P:regulation of translation"/>
    <property type="evidence" value="ECO:0007669"/>
    <property type="project" value="UniProtKB-UniRule"/>
</dbReference>
<keyword evidence="3" id="KW-0479">Metal-binding</keyword>
<keyword evidence="5" id="KW-0862">Zinc</keyword>
<dbReference type="HOGENOM" id="CLU_1216102_0_0_1"/>
<dbReference type="GO" id="GO:0008270">
    <property type="term" value="F:zinc ion binding"/>
    <property type="evidence" value="ECO:0007669"/>
    <property type="project" value="UniProtKB-KW"/>
</dbReference>
<feature type="compositionally biased region" description="Basic and acidic residues" evidence="9">
    <location>
        <begin position="100"/>
        <end position="116"/>
    </location>
</feature>
<dbReference type="EnsemblMetazoa" id="RPRC002927-RA">
    <property type="protein sequence ID" value="RPRC002927-PA"/>
    <property type="gene ID" value="RPRC002927"/>
</dbReference>
<protein>
    <submittedName>
        <fullName evidence="10">Nanos-type domain-containing protein</fullName>
    </submittedName>
</protein>
<reference evidence="10" key="1">
    <citation type="submission" date="2015-05" db="UniProtKB">
        <authorList>
            <consortium name="EnsemblMetazoa"/>
        </authorList>
    </citation>
    <scope>IDENTIFICATION</scope>
</reference>
<dbReference type="PROSITE" id="PS51522">
    <property type="entry name" value="ZF_NANOS"/>
    <property type="match status" value="1"/>
</dbReference>
<evidence type="ECO:0000256" key="1">
    <source>
        <dbReference type="ARBA" id="ARBA00004496"/>
    </source>
</evidence>
<evidence type="ECO:0000313" key="10">
    <source>
        <dbReference type="EnsemblMetazoa" id="RPRC002927-PA"/>
    </source>
</evidence>
<organism evidence="10 11">
    <name type="scientific">Rhodnius prolixus</name>
    <name type="common">Triatomid bug</name>
    <dbReference type="NCBI Taxonomy" id="13249"/>
    <lineage>
        <taxon>Eukaryota</taxon>
        <taxon>Metazoa</taxon>
        <taxon>Ecdysozoa</taxon>
        <taxon>Arthropoda</taxon>
        <taxon>Hexapoda</taxon>
        <taxon>Insecta</taxon>
        <taxon>Pterygota</taxon>
        <taxon>Neoptera</taxon>
        <taxon>Paraneoptera</taxon>
        <taxon>Hemiptera</taxon>
        <taxon>Heteroptera</taxon>
        <taxon>Panheteroptera</taxon>
        <taxon>Cimicomorpha</taxon>
        <taxon>Reduviidae</taxon>
        <taxon>Triatominae</taxon>
        <taxon>Rhodnius</taxon>
    </lineage>
</organism>
<dbReference type="RefSeq" id="XP_073987357.1">
    <property type="nucleotide sequence ID" value="XM_074131256.1"/>
</dbReference>
<evidence type="ECO:0000256" key="2">
    <source>
        <dbReference type="ARBA" id="ARBA00022490"/>
    </source>
</evidence>
<dbReference type="GO" id="GO:0003723">
    <property type="term" value="F:RNA binding"/>
    <property type="evidence" value="ECO:0007669"/>
    <property type="project" value="UniProtKB-UniRule"/>
</dbReference>
<comment type="subcellular location">
    <subcellularLocation>
        <location evidence="1">Cytoplasm</location>
    </subcellularLocation>
</comment>
<comment type="similarity">
    <text evidence="8">Belongs to the nanos family.</text>
</comment>
<evidence type="ECO:0000256" key="5">
    <source>
        <dbReference type="ARBA" id="ARBA00022833"/>
    </source>
</evidence>
<name>T1HFV5_RHOPR</name>
<dbReference type="PANTHER" id="PTHR12887">
    <property type="entry name" value="NANOS PROTEIN"/>
    <property type="match status" value="1"/>
</dbReference>
<dbReference type="RefSeq" id="XP_073987356.1">
    <property type="nucleotide sequence ID" value="XM_074131255.1"/>
</dbReference>
<dbReference type="InParanoid" id="T1HFV5"/>
<dbReference type="InterPro" id="IPR008705">
    <property type="entry name" value="Nanos/Xcar2"/>
</dbReference>
<sequence length="228" mass="25177">MEQSHNYEMNSHGSFGKNALEYTHSSCNDNPYNIRTTLINFTPPASASLSTAAEDNEAYLDFQQWNLWKNSLTFPCSSNNALNSSSSSDATSHDGVSVISDEKSNRRESTRGKDSISPDPGPATQLTHRSSDNDKKNGVKGGKFCKFCKTNSEIAEVYFSHTLYEPKTRALMCPVLRKLICPTCGATGDRAHTLSYCPVRRANAYGEQPPLFAKIKKSCRLASGKVRF</sequence>
<dbReference type="Gene3D" id="4.10.60.30">
    <property type="entry name" value="Nanos, RNA-binding domain"/>
    <property type="match status" value="1"/>
</dbReference>
<dbReference type="InterPro" id="IPR024161">
    <property type="entry name" value="Znf_nanos-typ"/>
</dbReference>
<evidence type="ECO:0000256" key="8">
    <source>
        <dbReference type="PROSITE-ProRule" id="PRU00855"/>
    </source>
</evidence>
<evidence type="ECO:0000313" key="11">
    <source>
        <dbReference type="Proteomes" id="UP000015103"/>
    </source>
</evidence>
<feature type="region of interest" description="Disordered" evidence="9">
    <location>
        <begin position="83"/>
        <end position="135"/>
    </location>
</feature>
<dbReference type="STRING" id="13249.T1HFV5"/>